<dbReference type="InterPro" id="IPR044123">
    <property type="entry name" value="W2_eIF2B_epsilon"/>
</dbReference>
<dbReference type="Gene3D" id="2.160.10.10">
    <property type="entry name" value="Hexapeptide repeat proteins"/>
    <property type="match status" value="1"/>
</dbReference>
<dbReference type="Proteomes" id="UP000053201">
    <property type="component" value="Unassembled WGS sequence"/>
</dbReference>
<dbReference type="FunFam" id="1.25.40.180:FF:000022">
    <property type="entry name" value="Translation initiation factor eIF-2B epsilon subunit"/>
    <property type="match status" value="1"/>
</dbReference>
<dbReference type="GO" id="GO:0006446">
    <property type="term" value="P:regulation of translational initiation"/>
    <property type="evidence" value="ECO:0007669"/>
    <property type="project" value="EnsemblFungi"/>
</dbReference>
<evidence type="ECO:0000256" key="6">
    <source>
        <dbReference type="ARBA" id="ARBA00022917"/>
    </source>
</evidence>
<dbReference type="SUPFAM" id="SSF48371">
    <property type="entry name" value="ARM repeat"/>
    <property type="match status" value="1"/>
</dbReference>
<dbReference type="Pfam" id="PF00483">
    <property type="entry name" value="NTP_transferase"/>
    <property type="match status" value="1"/>
</dbReference>
<comment type="subcellular location">
    <subcellularLocation>
        <location evidence="1">Cytoplasm</location>
        <location evidence="1">Cytosol</location>
    </subcellularLocation>
</comment>
<dbReference type="InterPro" id="IPR003307">
    <property type="entry name" value="W2_domain"/>
</dbReference>
<evidence type="ECO:0000256" key="5">
    <source>
        <dbReference type="ARBA" id="ARBA00022679"/>
    </source>
</evidence>
<dbReference type="GO" id="GO:0002183">
    <property type="term" value="P:cytoplasmic translational initiation"/>
    <property type="evidence" value="ECO:0007669"/>
    <property type="project" value="EnsemblFungi"/>
</dbReference>
<keyword evidence="5" id="KW-0808">Transferase</keyword>
<dbReference type="OrthoDB" id="424572at2759"/>
<dbReference type="PANTHER" id="PTHR45887">
    <property type="entry name" value="TRANSLATION INITIATION FACTOR EIF-2B SUBUNIT EPSILON"/>
    <property type="match status" value="1"/>
</dbReference>
<evidence type="ECO:0000256" key="7">
    <source>
        <dbReference type="ARBA" id="ARBA00044144"/>
    </source>
</evidence>
<dbReference type="SMART" id="SM00515">
    <property type="entry name" value="eIF5C"/>
    <property type="match status" value="1"/>
</dbReference>
<dbReference type="PROSITE" id="PS51363">
    <property type="entry name" value="W2"/>
    <property type="match status" value="1"/>
</dbReference>
<dbReference type="SUPFAM" id="SSF51161">
    <property type="entry name" value="Trimeric LpxA-like enzymes"/>
    <property type="match status" value="1"/>
</dbReference>
<dbReference type="GO" id="GO:0005829">
    <property type="term" value="C:cytosol"/>
    <property type="evidence" value="ECO:0007669"/>
    <property type="project" value="UniProtKB-SubCell"/>
</dbReference>
<dbReference type="Gene3D" id="1.25.40.180">
    <property type="match status" value="1"/>
</dbReference>
<evidence type="ECO:0000256" key="1">
    <source>
        <dbReference type="ARBA" id="ARBA00004514"/>
    </source>
</evidence>
<dbReference type="InterPro" id="IPR029044">
    <property type="entry name" value="Nucleotide-diphossugar_trans"/>
</dbReference>
<dbReference type="EMBL" id="KQ257461">
    <property type="protein sequence ID" value="KNC98198.1"/>
    <property type="molecule type" value="Genomic_DNA"/>
</dbReference>
<dbReference type="GO" id="GO:0031369">
    <property type="term" value="F:translation initiation factor binding"/>
    <property type="evidence" value="ECO:0007669"/>
    <property type="project" value="InterPro"/>
</dbReference>
<dbReference type="InterPro" id="IPR016024">
    <property type="entry name" value="ARM-type_fold"/>
</dbReference>
<evidence type="ECO:0000313" key="13">
    <source>
        <dbReference type="Proteomes" id="UP000053201"/>
    </source>
</evidence>
<dbReference type="CDD" id="cd04197">
    <property type="entry name" value="eIF-2B_epsilon_N"/>
    <property type="match status" value="1"/>
</dbReference>
<dbReference type="GeneID" id="27689892"/>
<evidence type="ECO:0000313" key="12">
    <source>
        <dbReference type="EMBL" id="KNC98198.1"/>
    </source>
</evidence>
<name>A0A0L0HBT4_SPIPD</name>
<dbReference type="GO" id="GO:0005851">
    <property type="term" value="C:eukaryotic translation initiation factor 2B complex"/>
    <property type="evidence" value="ECO:0007669"/>
    <property type="project" value="EnsemblFungi"/>
</dbReference>
<dbReference type="PANTHER" id="PTHR45887:SF1">
    <property type="entry name" value="TRANSLATION INITIATION FACTOR EIF-2B SUBUNIT EPSILON"/>
    <property type="match status" value="1"/>
</dbReference>
<gene>
    <name evidence="12" type="ORF">SPPG_06600</name>
</gene>
<evidence type="ECO:0000256" key="2">
    <source>
        <dbReference type="ARBA" id="ARBA00007878"/>
    </source>
</evidence>
<comment type="subunit">
    <text evidence="9">Component of the translation initiation factor 2B (eIF2B) complex which is a heterodecamer of two sets of five different subunits: alpha, beta, gamma, delta and epsilon. Subunits alpha, beta and delta comprise a regulatory subcomplex and subunits epsilon and gamma comprise a catalytic subcomplex. Within the complex, the hexameric regulatory complex resides at the center, with the two heterodimeric catalytic subcomplexes bound on opposite sides.</text>
</comment>
<keyword evidence="13" id="KW-1185">Reference proteome</keyword>
<dbReference type="GO" id="GO:0005085">
    <property type="term" value="F:guanyl-nucleotide exchange factor activity"/>
    <property type="evidence" value="ECO:0007669"/>
    <property type="project" value="EnsemblFungi"/>
</dbReference>
<feature type="compositionally biased region" description="Acidic residues" evidence="10">
    <location>
        <begin position="461"/>
        <end position="481"/>
    </location>
</feature>
<dbReference type="InterPro" id="IPR011004">
    <property type="entry name" value="Trimer_LpxA-like_sf"/>
</dbReference>
<sequence>MAPRSEQEEVLQAVVIADSFNERFKPLTANRPRCLLPLLNVPLIEYTLEFLATSGVEEVFVVCCAHSEAIKDYIKKSRWQNSILPRVKIVVSQELLSVGDALREIDSKQLLQSDFVLVSGDVVSNVDLSSTIQEHRRRRKETDKDAIMTMVLRQASVNHRSRARGEESVFMLDGSTNECIHWESMTPFPPKGFASLDTERIGNRKEIAVFNDLIDCQIDICSVDVPALFTENFDWQELRRDFLKGVLESELLGKTIYCHLLKSHYAARVATPHMYDAVSKDVLARWSYPMVPESNMLVDHTYKYSRPHIYKENGVKLAITADLEENVAIGKDTIVGDNSRILNSVIGRNCRIGARVVIQDAYIWDGTIIEDDCIISKCIIDCNVHIKAKVKVESGSLIAQKVVIGPDITIARNSKIYGDEDGRPLQIEESEDSDDEEVDARNVALGFIGEEWTFDSDVECDVNSESDESDASDAGETEDENDWKREAEATLERAFNEGHSIDIAALELNTLKMAMNISFHDLRKISIPSILKLIDLSKIPQSLDQVLKRWGKLLLKFSHNEEDQIDCLRILEDFCVIHENYVKFVSRILHGLYDLDVLSEDAIIKWHQSLKSAPEPKSKIREAAQALVQWLQEAEEEDDDEDDEDED</sequence>
<comment type="similarity">
    <text evidence="2">Belongs to the eIF-2B gamma/epsilon subunits family.</text>
</comment>
<evidence type="ECO:0000256" key="4">
    <source>
        <dbReference type="ARBA" id="ARBA00022540"/>
    </source>
</evidence>
<dbReference type="Pfam" id="PF25084">
    <property type="entry name" value="LbH_EIF2B"/>
    <property type="match status" value="1"/>
</dbReference>
<evidence type="ECO:0000259" key="11">
    <source>
        <dbReference type="PROSITE" id="PS51363"/>
    </source>
</evidence>
<dbReference type="Gene3D" id="3.90.550.10">
    <property type="entry name" value="Spore Coat Polysaccharide Biosynthesis Protein SpsA, Chain A"/>
    <property type="match status" value="1"/>
</dbReference>
<dbReference type="InterPro" id="IPR051956">
    <property type="entry name" value="eIF2B_epsilon"/>
</dbReference>
<evidence type="ECO:0000256" key="10">
    <source>
        <dbReference type="SAM" id="MobiDB-lite"/>
    </source>
</evidence>
<feature type="region of interest" description="Disordered" evidence="10">
    <location>
        <begin position="461"/>
        <end position="483"/>
    </location>
</feature>
<dbReference type="OMA" id="FVICRSH"/>
<dbReference type="InterPro" id="IPR018357">
    <property type="entry name" value="Hexapep_transf_CS"/>
</dbReference>
<dbReference type="InterPro" id="IPR056764">
    <property type="entry name" value="LbH_EIF2B3/5"/>
</dbReference>
<dbReference type="GO" id="GO:0016740">
    <property type="term" value="F:transferase activity"/>
    <property type="evidence" value="ECO:0007669"/>
    <property type="project" value="UniProtKB-KW"/>
</dbReference>
<dbReference type="CDD" id="cd11558">
    <property type="entry name" value="W2_eIF2B_epsilon"/>
    <property type="match status" value="1"/>
</dbReference>
<dbReference type="FunCoup" id="A0A0L0HBT4">
    <property type="interactions" value="707"/>
</dbReference>
<keyword evidence="4" id="KW-0396">Initiation factor</keyword>
<protein>
    <recommendedName>
        <fullName evidence="7">Translation initiation factor eIF2B subunit epsilon</fullName>
    </recommendedName>
    <alternativeName>
        <fullName evidence="8">eIF2B GDP-GTP exchange factor subunit epsilon</fullName>
    </alternativeName>
</protein>
<evidence type="ECO:0000256" key="8">
    <source>
        <dbReference type="ARBA" id="ARBA00044345"/>
    </source>
</evidence>
<keyword evidence="6" id="KW-0648">Protein biosynthesis</keyword>
<feature type="domain" description="W2" evidence="11">
    <location>
        <begin position="477"/>
        <end position="641"/>
    </location>
</feature>
<keyword evidence="3" id="KW-0963">Cytoplasm</keyword>
<dbReference type="STRING" id="645134.A0A0L0HBT4"/>
<dbReference type="eggNOG" id="KOG1461">
    <property type="taxonomic scope" value="Eukaryota"/>
</dbReference>
<evidence type="ECO:0000256" key="3">
    <source>
        <dbReference type="ARBA" id="ARBA00022490"/>
    </source>
</evidence>
<dbReference type="AlphaFoldDB" id="A0A0L0HBT4"/>
<dbReference type="SUPFAM" id="SSF53448">
    <property type="entry name" value="Nucleotide-diphospho-sugar transferases"/>
    <property type="match status" value="1"/>
</dbReference>
<dbReference type="FunFam" id="3.90.550.10:FF:000066">
    <property type="entry name" value="Translation initiation factor eIF-2B subunit epsilon"/>
    <property type="match status" value="1"/>
</dbReference>
<accession>A0A0L0HBT4</accession>
<evidence type="ECO:0000256" key="9">
    <source>
        <dbReference type="ARBA" id="ARBA00046432"/>
    </source>
</evidence>
<dbReference type="InterPro" id="IPR035543">
    <property type="entry name" value="eIF-2B_epsilon_N"/>
</dbReference>
<dbReference type="InterPro" id="IPR005835">
    <property type="entry name" value="NTP_transferase_dom"/>
</dbReference>
<dbReference type="PROSITE" id="PS00101">
    <property type="entry name" value="HEXAPEP_TRANSFERASES"/>
    <property type="match status" value="1"/>
</dbReference>
<dbReference type="Pfam" id="PF02020">
    <property type="entry name" value="W2"/>
    <property type="match status" value="1"/>
</dbReference>
<organism evidence="12 13">
    <name type="scientific">Spizellomyces punctatus (strain DAOM BR117)</name>
    <dbReference type="NCBI Taxonomy" id="645134"/>
    <lineage>
        <taxon>Eukaryota</taxon>
        <taxon>Fungi</taxon>
        <taxon>Fungi incertae sedis</taxon>
        <taxon>Chytridiomycota</taxon>
        <taxon>Chytridiomycota incertae sedis</taxon>
        <taxon>Chytridiomycetes</taxon>
        <taxon>Spizellomycetales</taxon>
        <taxon>Spizellomycetaceae</taxon>
        <taxon>Spizellomyces</taxon>
    </lineage>
</organism>
<reference evidence="12 13" key="1">
    <citation type="submission" date="2009-08" db="EMBL/GenBank/DDBJ databases">
        <title>The Genome Sequence of Spizellomyces punctatus strain DAOM BR117.</title>
        <authorList>
            <consortium name="The Broad Institute Genome Sequencing Platform"/>
            <person name="Russ C."/>
            <person name="Cuomo C."/>
            <person name="Shea T."/>
            <person name="Young S.K."/>
            <person name="Zeng Q."/>
            <person name="Koehrsen M."/>
            <person name="Haas B."/>
            <person name="Borodovsky M."/>
            <person name="Guigo R."/>
            <person name="Alvarado L."/>
            <person name="Berlin A."/>
            <person name="Bochicchio J."/>
            <person name="Borenstein D."/>
            <person name="Chapman S."/>
            <person name="Chen Z."/>
            <person name="Engels R."/>
            <person name="Freedman E."/>
            <person name="Gellesch M."/>
            <person name="Goldberg J."/>
            <person name="Griggs A."/>
            <person name="Gujja S."/>
            <person name="Heiman D."/>
            <person name="Hepburn T."/>
            <person name="Howarth C."/>
            <person name="Jen D."/>
            <person name="Larson L."/>
            <person name="Lewis B."/>
            <person name="Mehta T."/>
            <person name="Park D."/>
            <person name="Pearson M."/>
            <person name="Roberts A."/>
            <person name="Saif S."/>
            <person name="Shenoy N."/>
            <person name="Sisk P."/>
            <person name="Stolte C."/>
            <person name="Sykes S."/>
            <person name="Thomson T."/>
            <person name="Walk T."/>
            <person name="White J."/>
            <person name="Yandava C."/>
            <person name="Burger G."/>
            <person name="Gray M.W."/>
            <person name="Holland P.W.H."/>
            <person name="King N."/>
            <person name="Lang F.B.F."/>
            <person name="Roger A.J."/>
            <person name="Ruiz-Trillo I."/>
            <person name="Lander E."/>
            <person name="Nusbaum C."/>
        </authorList>
    </citation>
    <scope>NUCLEOTIDE SEQUENCE [LARGE SCALE GENOMIC DNA]</scope>
    <source>
        <strain evidence="12 13">DAOM BR117</strain>
    </source>
</reference>
<dbReference type="RefSeq" id="XP_016606238.1">
    <property type="nucleotide sequence ID" value="XM_016754801.1"/>
</dbReference>
<dbReference type="VEuPathDB" id="FungiDB:SPPG_06600"/>
<proteinExistence type="inferred from homology"/>
<dbReference type="GO" id="GO:0003743">
    <property type="term" value="F:translation initiation factor activity"/>
    <property type="evidence" value="ECO:0007669"/>
    <property type="project" value="UniProtKB-KW"/>
</dbReference>
<dbReference type="InParanoid" id="A0A0L0HBT4"/>